<dbReference type="RefSeq" id="WP_191618308.1">
    <property type="nucleotide sequence ID" value="NZ_JACYFG010000040.1"/>
</dbReference>
<dbReference type="PANTHER" id="PTHR23150">
    <property type="entry name" value="SULFATASE MODIFYING FACTOR 1, 2"/>
    <property type="match status" value="1"/>
</dbReference>
<dbReference type="GO" id="GO:0120147">
    <property type="term" value="F:formylglycine-generating oxidase activity"/>
    <property type="evidence" value="ECO:0007669"/>
    <property type="project" value="TreeGrafter"/>
</dbReference>
<dbReference type="SUPFAM" id="SSF56436">
    <property type="entry name" value="C-type lectin-like"/>
    <property type="match status" value="1"/>
</dbReference>
<dbReference type="SUPFAM" id="SSF53474">
    <property type="entry name" value="alpha/beta-Hydrolases"/>
    <property type="match status" value="1"/>
</dbReference>
<evidence type="ECO:0000313" key="3">
    <source>
        <dbReference type="Proteomes" id="UP000622317"/>
    </source>
</evidence>
<protein>
    <submittedName>
        <fullName evidence="2">SUMF1/EgtB/PvdO family nonheme iron enzyme</fullName>
    </submittedName>
</protein>
<sequence>MKLRFAGFCLGMCCARLSWSEIDIEESDWFTLDLSQLDEPTFQSVSSSLAPSDLFGGVLASDDDAFEVEIDFSDTALAEGKEYLVEVRIDTTSTTDWPELKAGAGINVAWRMEVDELGKRLLLSNASEAKGYTVLEGQVVWDEEAVSFPLRDWPAADYEYRLLEVGSEDGESVSSGAFRLSKLVRRSDSAVEGRPLLLLHGQGGNASFFADANWADSDLDDDFDDSNYLGGRLALARPTYTLEVPNLVDLRSMAELFEQAANILANAHDDTKVDVLTHGMGGVAVRYYQYYRTAGVYDLVGRFVSLGAPMEGSLADGIFYEEQWPVEGDLARSRGVGERLRALRAMGMSEYVLGFDPLFVSEMIDPQGFVEATGKVAWENEDLQVVQDPDYLAVLGYSPWLVESDLSGLEAAVSDVWKKQLLSDALNSQLADIEALRFQEDSDGLATWASSGKSPIDTERNLYVRANHVSYNRMANPDLDSMLDSIETFLSVGSLSPSSVYRYAPLEDDYDFRIEGRGLSQIRILDEQGSGIAGAFVGLRTAGDETIRVVSSLSDRSGQLYLPSTLTALSGTQLWVYALGYEETSLDEPGVARVVLSSDEANLGARNASVLVDGGAATSVASELWLDISVENADEMRIGEDGVWGDWMAATRSVSHPLVDQAEGEKRIQVEFRNQSGQVGAVAVDKILYGPATGGEVVLEDMVGGAAVLFNGEFIPNATPHILRRLPAGEYSLSVFRPGTVYENPSRKVTIEEGGRVSLGFVPASVSTVGGYASWLSQHLTAEQLLKAFYASQEADPDGDGLTNRAEYMALTDPMDWNSKLSLRWMDTKGAELSYGPIEPGVRSFLTYSADLESWLPVPAARISQSGSDYTADLSGFSEKAFYRVQVDRELPDNLPAGFQRIEAGTFAMGSSVMERDRSDTETTHNVTLTQSFRMDSKETTNASLVEVFNWAIGNGFAKLGVTQLTLNGTVLLDLGINVDRLLVSGEELGVQEGFDEHPAVGVTWHGAVAYAHFRSLKEGRKSGLRLVDWSYDFASSGYRLPTESEWEYACRAGTETAFSSGDNTASDCSLDLALDEVGWYCRNSGGDTRKGGLKAPNAWGLYDMHGNVSEWCWDPYVLDWGSGGLLNPIASSICDERVARGGDFASEVQRCRSAYRAPVDFDEAKRTTGFRLVLIEAAEGDN</sequence>
<reference evidence="2" key="1">
    <citation type="submission" date="2020-09" db="EMBL/GenBank/DDBJ databases">
        <title>Pelagicoccus enzymogenes sp. nov. with an EPS production, isolated from marine sediment.</title>
        <authorList>
            <person name="Feng X."/>
        </authorList>
    </citation>
    <scope>NUCLEOTIDE SEQUENCE</scope>
    <source>
        <strain evidence="2">NFK12</strain>
    </source>
</reference>
<dbReference type="InterPro" id="IPR042095">
    <property type="entry name" value="SUMF_sf"/>
</dbReference>
<dbReference type="Pfam" id="PF03781">
    <property type="entry name" value="FGE-sulfatase"/>
    <property type="match status" value="1"/>
</dbReference>
<dbReference type="AlphaFoldDB" id="A0A927F9Z0"/>
<feature type="domain" description="Sulfatase-modifying factor enzyme-like" evidence="1">
    <location>
        <begin position="901"/>
        <end position="1174"/>
    </location>
</feature>
<dbReference type="Gene3D" id="3.90.1580.10">
    <property type="entry name" value="paralog of FGE (formylglycine-generating enzyme)"/>
    <property type="match status" value="1"/>
</dbReference>
<dbReference type="Proteomes" id="UP000622317">
    <property type="component" value="Unassembled WGS sequence"/>
</dbReference>
<comment type="caution">
    <text evidence="2">The sequence shown here is derived from an EMBL/GenBank/DDBJ whole genome shotgun (WGS) entry which is preliminary data.</text>
</comment>
<dbReference type="PANTHER" id="PTHR23150:SF19">
    <property type="entry name" value="FORMYLGLYCINE-GENERATING ENZYME"/>
    <property type="match status" value="1"/>
</dbReference>
<gene>
    <name evidence="2" type="ORF">IEN85_17035</name>
</gene>
<dbReference type="InterPro" id="IPR051043">
    <property type="entry name" value="Sulfatase_Mod_Factor_Kinase"/>
</dbReference>
<dbReference type="InterPro" id="IPR016187">
    <property type="entry name" value="CTDL_fold"/>
</dbReference>
<accession>A0A927F9Z0</accession>
<evidence type="ECO:0000259" key="1">
    <source>
        <dbReference type="Pfam" id="PF03781"/>
    </source>
</evidence>
<evidence type="ECO:0000313" key="2">
    <source>
        <dbReference type="EMBL" id="MBD5781208.1"/>
    </source>
</evidence>
<keyword evidence="3" id="KW-1185">Reference proteome</keyword>
<dbReference type="Gene3D" id="3.40.50.1820">
    <property type="entry name" value="alpha/beta hydrolase"/>
    <property type="match status" value="1"/>
</dbReference>
<dbReference type="InterPro" id="IPR005532">
    <property type="entry name" value="SUMF_dom"/>
</dbReference>
<organism evidence="2 3">
    <name type="scientific">Pelagicoccus enzymogenes</name>
    <dbReference type="NCBI Taxonomy" id="2773457"/>
    <lineage>
        <taxon>Bacteria</taxon>
        <taxon>Pseudomonadati</taxon>
        <taxon>Verrucomicrobiota</taxon>
        <taxon>Opitutia</taxon>
        <taxon>Puniceicoccales</taxon>
        <taxon>Pelagicoccaceae</taxon>
        <taxon>Pelagicoccus</taxon>
    </lineage>
</organism>
<dbReference type="InterPro" id="IPR029058">
    <property type="entry name" value="AB_hydrolase_fold"/>
</dbReference>
<dbReference type="EMBL" id="JACYFG010000040">
    <property type="protein sequence ID" value="MBD5781208.1"/>
    <property type="molecule type" value="Genomic_DNA"/>
</dbReference>
<name>A0A927F9Z0_9BACT</name>
<proteinExistence type="predicted"/>